<dbReference type="OrthoDB" id="1924787at2759"/>
<sequence>MESRCIPPASVKTLHRNTGLRVQLSDFPRGTPLVLDPLDPTAYLEDTWPQPLHKPLCLPKIYVYPEDPRMGEFQRKHIETHTVYSSEIILLNQLRDPNSVFHKTYVTTNPDDADFFLIPFLGANYLMYCRNHLGHRNDDCEMEKKYVTPMMDHIQSNLPYWNRSHGRDHIIFHPMDLAALYYPTTRHRFLNATFLTTIGDKRFVAYGSQRVRRYHDITIPSATHMPLLPEYDPARFLDDRGFPLETWNHRRDIFVLFGGIYEDVQRTDRYSSGIRALLHEQGFDRLPGYKLSKWWEYGDYAQLLSRAKYGLAPQGWTLDTTRVWEYIAFGVVPVVIADGIIEPFEDDVDWQSFTVRISRSEAHRMDEILRSISEDEYERKRQAVWSHARQMLFTHDTWHLIVRQLCRMRFDLAGMQTLPGGKHVAFDYATVAIQTSMYNP</sequence>
<evidence type="ECO:0000313" key="4">
    <source>
        <dbReference type="Proteomes" id="UP000807716"/>
    </source>
</evidence>
<protein>
    <recommendedName>
        <fullName evidence="2">Exostosin GT47 domain-containing protein</fullName>
    </recommendedName>
</protein>
<name>A0A9P6Q620_9FUNG</name>
<feature type="domain" description="Exostosin GT47" evidence="2">
    <location>
        <begin position="60"/>
        <end position="372"/>
    </location>
</feature>
<evidence type="ECO:0000313" key="3">
    <source>
        <dbReference type="EMBL" id="KAG0258814.1"/>
    </source>
</evidence>
<evidence type="ECO:0000259" key="2">
    <source>
        <dbReference type="Pfam" id="PF03016"/>
    </source>
</evidence>
<dbReference type="InterPro" id="IPR004263">
    <property type="entry name" value="Exostosin"/>
</dbReference>
<accession>A0A9P6Q620</accession>
<dbReference type="AlphaFoldDB" id="A0A9P6Q620"/>
<comment type="similarity">
    <text evidence="1">Belongs to the glycosyltransferase 47 family.</text>
</comment>
<evidence type="ECO:0000256" key="1">
    <source>
        <dbReference type="ARBA" id="ARBA00010271"/>
    </source>
</evidence>
<dbReference type="InterPro" id="IPR040911">
    <property type="entry name" value="Exostosin_GT47"/>
</dbReference>
<dbReference type="Proteomes" id="UP000807716">
    <property type="component" value="Unassembled WGS sequence"/>
</dbReference>
<keyword evidence="4" id="KW-1185">Reference proteome</keyword>
<gene>
    <name evidence="3" type="ORF">DFQ27_004415</name>
</gene>
<dbReference type="EMBL" id="JAAAJB010000307">
    <property type="protein sequence ID" value="KAG0258814.1"/>
    <property type="molecule type" value="Genomic_DNA"/>
</dbReference>
<dbReference type="Pfam" id="PF03016">
    <property type="entry name" value="Exostosin_GT47"/>
    <property type="match status" value="1"/>
</dbReference>
<dbReference type="PANTHER" id="PTHR11062">
    <property type="entry name" value="EXOSTOSIN HEPARAN SULFATE GLYCOSYLTRANSFERASE -RELATED"/>
    <property type="match status" value="1"/>
</dbReference>
<dbReference type="PANTHER" id="PTHR11062:SF281">
    <property type="entry name" value="EXOSTOSIN-LIKE 2"/>
    <property type="match status" value="1"/>
</dbReference>
<organism evidence="3 4">
    <name type="scientific">Actinomortierella ambigua</name>
    <dbReference type="NCBI Taxonomy" id="1343610"/>
    <lineage>
        <taxon>Eukaryota</taxon>
        <taxon>Fungi</taxon>
        <taxon>Fungi incertae sedis</taxon>
        <taxon>Mucoromycota</taxon>
        <taxon>Mortierellomycotina</taxon>
        <taxon>Mortierellomycetes</taxon>
        <taxon>Mortierellales</taxon>
        <taxon>Mortierellaceae</taxon>
        <taxon>Actinomortierella</taxon>
    </lineage>
</organism>
<proteinExistence type="inferred from homology"/>
<reference evidence="3" key="1">
    <citation type="journal article" date="2020" name="Fungal Divers.">
        <title>Resolving the Mortierellaceae phylogeny through synthesis of multi-gene phylogenetics and phylogenomics.</title>
        <authorList>
            <person name="Vandepol N."/>
            <person name="Liber J."/>
            <person name="Desiro A."/>
            <person name="Na H."/>
            <person name="Kennedy M."/>
            <person name="Barry K."/>
            <person name="Grigoriev I.V."/>
            <person name="Miller A.N."/>
            <person name="O'Donnell K."/>
            <person name="Stajich J.E."/>
            <person name="Bonito G."/>
        </authorList>
    </citation>
    <scope>NUCLEOTIDE SEQUENCE</scope>
    <source>
        <strain evidence="3">BC1065</strain>
    </source>
</reference>
<dbReference type="GO" id="GO:0016757">
    <property type="term" value="F:glycosyltransferase activity"/>
    <property type="evidence" value="ECO:0007669"/>
    <property type="project" value="InterPro"/>
</dbReference>
<comment type="caution">
    <text evidence="3">The sequence shown here is derived from an EMBL/GenBank/DDBJ whole genome shotgun (WGS) entry which is preliminary data.</text>
</comment>